<sequence length="100" mass="11829">MKHFVVKYLMLLAICFLCSQQSRAQRIYVTVQPGATVVARPAAPAHTYVWIEGEWIPMGRTYVYQPGYWVAPRPHYVWMPGHWAHIRRGWYWVSGHWART</sequence>
<dbReference type="EMBL" id="SZQL01000012">
    <property type="protein sequence ID" value="TKK67237.1"/>
    <property type="molecule type" value="Genomic_DNA"/>
</dbReference>
<feature type="signal peptide" evidence="1">
    <location>
        <begin position="1"/>
        <end position="24"/>
    </location>
</feature>
<dbReference type="RefSeq" id="WP_137262667.1">
    <property type="nucleotide sequence ID" value="NZ_SZQL01000012.1"/>
</dbReference>
<keyword evidence="3" id="KW-1185">Reference proteome</keyword>
<comment type="caution">
    <text evidence="2">The sequence shown here is derived from an EMBL/GenBank/DDBJ whole genome shotgun (WGS) entry which is preliminary data.</text>
</comment>
<evidence type="ECO:0000313" key="2">
    <source>
        <dbReference type="EMBL" id="TKK67237.1"/>
    </source>
</evidence>
<evidence type="ECO:0000313" key="3">
    <source>
        <dbReference type="Proteomes" id="UP000305848"/>
    </source>
</evidence>
<dbReference type="InterPro" id="IPR024447">
    <property type="entry name" value="YXWGXW_rpt"/>
</dbReference>
<keyword evidence="1" id="KW-0732">Signal</keyword>
<organism evidence="2 3">
    <name type="scientific">Ilyomonas limi</name>
    <dbReference type="NCBI Taxonomy" id="2575867"/>
    <lineage>
        <taxon>Bacteria</taxon>
        <taxon>Pseudomonadati</taxon>
        <taxon>Bacteroidota</taxon>
        <taxon>Chitinophagia</taxon>
        <taxon>Chitinophagales</taxon>
        <taxon>Chitinophagaceae</taxon>
        <taxon>Ilyomonas</taxon>
    </lineage>
</organism>
<protein>
    <recommendedName>
        <fullName evidence="4">YXWGXW repeat-containing protein</fullName>
    </recommendedName>
</protein>
<dbReference type="AlphaFoldDB" id="A0A4U3L1B7"/>
<evidence type="ECO:0008006" key="4">
    <source>
        <dbReference type="Google" id="ProtNLM"/>
    </source>
</evidence>
<proteinExistence type="predicted"/>
<feature type="chain" id="PRO_5021029590" description="YXWGXW repeat-containing protein" evidence="1">
    <location>
        <begin position="25"/>
        <end position="100"/>
    </location>
</feature>
<name>A0A4U3L1B7_9BACT</name>
<accession>A0A4U3L1B7</accession>
<dbReference type="OrthoDB" id="800027at2"/>
<gene>
    <name evidence="2" type="ORF">FC093_15250</name>
</gene>
<dbReference type="Proteomes" id="UP000305848">
    <property type="component" value="Unassembled WGS sequence"/>
</dbReference>
<dbReference type="Pfam" id="PF12779">
    <property type="entry name" value="WXXGXW"/>
    <property type="match status" value="2"/>
</dbReference>
<reference evidence="2 3" key="1">
    <citation type="submission" date="2019-05" db="EMBL/GenBank/DDBJ databases">
        <title>Panacibacter sp. strain 17mud1-8 Genome sequencing and assembly.</title>
        <authorList>
            <person name="Chhetri G."/>
        </authorList>
    </citation>
    <scope>NUCLEOTIDE SEQUENCE [LARGE SCALE GENOMIC DNA]</scope>
    <source>
        <strain evidence="2 3">17mud1-8</strain>
    </source>
</reference>
<evidence type="ECO:0000256" key="1">
    <source>
        <dbReference type="SAM" id="SignalP"/>
    </source>
</evidence>